<dbReference type="EMBL" id="KN847479">
    <property type="protein sequence ID" value="KIX03973.1"/>
    <property type="molecule type" value="Genomic_DNA"/>
</dbReference>
<dbReference type="GO" id="GO:0004814">
    <property type="term" value="F:arginine-tRNA ligase activity"/>
    <property type="evidence" value="ECO:0007669"/>
    <property type="project" value="UniProtKB-EC"/>
</dbReference>
<dbReference type="Gene3D" id="3.40.50.620">
    <property type="entry name" value="HUPs"/>
    <property type="match status" value="1"/>
</dbReference>
<dbReference type="HOGENOM" id="CLU_006406_6_0_1"/>
<dbReference type="Pfam" id="PF00750">
    <property type="entry name" value="tRNA-synt_1d"/>
    <property type="match status" value="1"/>
</dbReference>
<evidence type="ECO:0000256" key="4">
    <source>
        <dbReference type="ARBA" id="ARBA00022741"/>
    </source>
</evidence>
<feature type="domain" description="DALR anticodon binding" evidence="11">
    <location>
        <begin position="513"/>
        <end position="664"/>
    </location>
</feature>
<feature type="region of interest" description="Disordered" evidence="10">
    <location>
        <begin position="596"/>
        <end position="627"/>
    </location>
</feature>
<dbReference type="NCBIfam" id="TIGR00456">
    <property type="entry name" value="argS"/>
    <property type="match status" value="1"/>
</dbReference>
<evidence type="ECO:0000256" key="1">
    <source>
        <dbReference type="ARBA" id="ARBA00005594"/>
    </source>
</evidence>
<dbReference type="OrthoDB" id="68056at2759"/>
<evidence type="ECO:0000256" key="9">
    <source>
        <dbReference type="RuleBase" id="RU363038"/>
    </source>
</evidence>
<reference evidence="12 13" key="1">
    <citation type="submission" date="2015-01" db="EMBL/GenBank/DDBJ databases">
        <title>The Genome Sequence of Rhinocladiella mackenzie CBS 650.93.</title>
        <authorList>
            <consortium name="The Broad Institute Genomics Platform"/>
            <person name="Cuomo C."/>
            <person name="de Hoog S."/>
            <person name="Gorbushina A."/>
            <person name="Stielow B."/>
            <person name="Teixiera M."/>
            <person name="Abouelleil A."/>
            <person name="Chapman S.B."/>
            <person name="Priest M."/>
            <person name="Young S.K."/>
            <person name="Wortman J."/>
            <person name="Nusbaum C."/>
            <person name="Birren B."/>
        </authorList>
    </citation>
    <scope>NUCLEOTIDE SEQUENCE [LARGE SCALE GENOMIC DNA]</scope>
    <source>
        <strain evidence="12 13">CBS 650.93</strain>
    </source>
</reference>
<dbReference type="RefSeq" id="XP_013271109.1">
    <property type="nucleotide sequence ID" value="XM_013415655.1"/>
</dbReference>
<dbReference type="VEuPathDB" id="FungiDB:Z518_07526"/>
<gene>
    <name evidence="12" type="ORF">Z518_07526</name>
</gene>
<dbReference type="SUPFAM" id="SSF55190">
    <property type="entry name" value="Arginyl-tRNA synthetase (ArgRS), N-terminal 'additional' domain"/>
    <property type="match status" value="1"/>
</dbReference>
<evidence type="ECO:0000256" key="10">
    <source>
        <dbReference type="SAM" id="MobiDB-lite"/>
    </source>
</evidence>
<keyword evidence="7 9" id="KW-0030">Aminoacyl-tRNA synthetase</keyword>
<dbReference type="PRINTS" id="PR01038">
    <property type="entry name" value="TRNASYNTHARG"/>
</dbReference>
<dbReference type="GO" id="GO:0006420">
    <property type="term" value="P:arginyl-tRNA aminoacylation"/>
    <property type="evidence" value="ECO:0007669"/>
    <property type="project" value="InterPro"/>
</dbReference>
<evidence type="ECO:0000313" key="12">
    <source>
        <dbReference type="EMBL" id="KIX03973.1"/>
    </source>
</evidence>
<evidence type="ECO:0000256" key="3">
    <source>
        <dbReference type="ARBA" id="ARBA00022598"/>
    </source>
</evidence>
<dbReference type="InterPro" id="IPR014729">
    <property type="entry name" value="Rossmann-like_a/b/a_fold"/>
</dbReference>
<dbReference type="Proteomes" id="UP000053617">
    <property type="component" value="Unassembled WGS sequence"/>
</dbReference>
<sequence length="669" mass="74797">MTTLDLGGLTSRLGDLGLGPIPDFPEPHMLNKPLDIGRSYLADILRNLVQCDLPTAYNCIQWPNDIFTADLTVPLPRLNHGADPTAFAMDLMERFPECPLFIFPLQDGVHLRIMFRSNTLPRLLLPYIDDRKETYGRDTAMGLRDPASPDLGCKKLVIEFSSPNIGSEFHGKHLRSTIIGAYIANLYTNMGWDVVKVNYLGDWGKHIGLLGAGWERFGSEEQFQADPVGHMLGVYNQIDELFRPEQAASRAARDKGEDPASIENQGLFAERNAFFKRMEEGDEQAITLWKRFRDVSIEHYTTLYRRLNVSFDEYSGESQFNPDTIAEIEDMLKNKGLSEESDRSWVVDLNRHTGKPGRVIIRDRNGSGTYALRELATVLDRSRKYSFDKMIYVVADDHNMHFQRIKKILELMDMSDLAHKLEHVHFNKSSQMSEVVGQGHMLGGVLDQCQNAMVESLRANPDKAALLGDTNESAAALGVSALLAQELSAKRASHHSFAIDQMTAFERGTGPELQYWHAKLCSILETTNSNSSALSDEDFAPVEKGQNTDLLRLLAQYPDVTSLAYEKLEPPTVMNYLVSITDQLSMCLESKLNPAESEDALAEAPAEAHEQRAAEVPEEVQGEGPGEIQDQLNLTPAETVLFEAVRQVLENGMKLLGITPVTRYTLSCS</sequence>
<evidence type="ECO:0000256" key="5">
    <source>
        <dbReference type="ARBA" id="ARBA00022840"/>
    </source>
</evidence>
<evidence type="ECO:0000313" key="13">
    <source>
        <dbReference type="Proteomes" id="UP000053617"/>
    </source>
</evidence>
<dbReference type="GO" id="GO:0032543">
    <property type="term" value="P:mitochondrial translation"/>
    <property type="evidence" value="ECO:0007669"/>
    <property type="project" value="TreeGrafter"/>
</dbReference>
<dbReference type="InterPro" id="IPR008909">
    <property type="entry name" value="DALR_anticod-bd"/>
</dbReference>
<dbReference type="SUPFAM" id="SSF52374">
    <property type="entry name" value="Nucleotidylyl transferase"/>
    <property type="match status" value="1"/>
</dbReference>
<dbReference type="InterPro" id="IPR001278">
    <property type="entry name" value="Arg-tRNA-ligase"/>
</dbReference>
<dbReference type="GeneID" id="25295597"/>
<feature type="compositionally biased region" description="Basic and acidic residues" evidence="10">
    <location>
        <begin position="606"/>
        <end position="615"/>
    </location>
</feature>
<evidence type="ECO:0000256" key="2">
    <source>
        <dbReference type="ARBA" id="ARBA00012837"/>
    </source>
</evidence>
<comment type="catalytic activity">
    <reaction evidence="8">
        <text>tRNA(Arg) + L-arginine + ATP = L-arginyl-tRNA(Arg) + AMP + diphosphate</text>
        <dbReference type="Rhea" id="RHEA:20301"/>
        <dbReference type="Rhea" id="RHEA-COMP:9658"/>
        <dbReference type="Rhea" id="RHEA-COMP:9673"/>
        <dbReference type="ChEBI" id="CHEBI:30616"/>
        <dbReference type="ChEBI" id="CHEBI:32682"/>
        <dbReference type="ChEBI" id="CHEBI:33019"/>
        <dbReference type="ChEBI" id="CHEBI:78442"/>
        <dbReference type="ChEBI" id="CHEBI:78513"/>
        <dbReference type="ChEBI" id="CHEBI:456215"/>
        <dbReference type="EC" id="6.1.1.19"/>
    </reaction>
</comment>
<keyword evidence="13" id="KW-1185">Reference proteome</keyword>
<dbReference type="Pfam" id="PF05746">
    <property type="entry name" value="DALR_1"/>
    <property type="match status" value="1"/>
</dbReference>
<dbReference type="GO" id="GO:0005739">
    <property type="term" value="C:mitochondrion"/>
    <property type="evidence" value="ECO:0007669"/>
    <property type="project" value="TreeGrafter"/>
</dbReference>
<dbReference type="AlphaFoldDB" id="A0A0D2H0N2"/>
<dbReference type="GO" id="GO:0005524">
    <property type="term" value="F:ATP binding"/>
    <property type="evidence" value="ECO:0007669"/>
    <property type="project" value="UniProtKB-KW"/>
</dbReference>
<evidence type="ECO:0000256" key="6">
    <source>
        <dbReference type="ARBA" id="ARBA00022917"/>
    </source>
</evidence>
<accession>A0A0D2H0N2</accession>
<dbReference type="STRING" id="1442369.A0A0D2H0N2"/>
<protein>
    <recommendedName>
        <fullName evidence="2">arginine--tRNA ligase</fullName>
        <ecNumber evidence="2">6.1.1.19</ecNumber>
    </recommendedName>
</protein>
<dbReference type="SMART" id="SM00836">
    <property type="entry name" value="DALR_1"/>
    <property type="match status" value="1"/>
</dbReference>
<dbReference type="Gene3D" id="3.30.1360.70">
    <property type="entry name" value="Arginyl tRNA synthetase N-terminal domain"/>
    <property type="match status" value="1"/>
</dbReference>
<comment type="similarity">
    <text evidence="1 9">Belongs to the class-I aminoacyl-tRNA synthetase family.</text>
</comment>
<organism evidence="12 13">
    <name type="scientific">Rhinocladiella mackenziei CBS 650.93</name>
    <dbReference type="NCBI Taxonomy" id="1442369"/>
    <lineage>
        <taxon>Eukaryota</taxon>
        <taxon>Fungi</taxon>
        <taxon>Dikarya</taxon>
        <taxon>Ascomycota</taxon>
        <taxon>Pezizomycotina</taxon>
        <taxon>Eurotiomycetes</taxon>
        <taxon>Chaetothyriomycetidae</taxon>
        <taxon>Chaetothyriales</taxon>
        <taxon>Herpotrichiellaceae</taxon>
        <taxon>Rhinocladiella</taxon>
    </lineage>
</organism>
<dbReference type="InterPro" id="IPR036695">
    <property type="entry name" value="Arg-tRNA-synth_N_sf"/>
</dbReference>
<evidence type="ECO:0000256" key="8">
    <source>
        <dbReference type="ARBA" id="ARBA00049339"/>
    </source>
</evidence>
<evidence type="ECO:0000256" key="7">
    <source>
        <dbReference type="ARBA" id="ARBA00023146"/>
    </source>
</evidence>
<dbReference type="PANTHER" id="PTHR11956">
    <property type="entry name" value="ARGINYL-TRNA SYNTHETASE"/>
    <property type="match status" value="1"/>
</dbReference>
<keyword evidence="6 9" id="KW-0648">Protein biosynthesis</keyword>
<dbReference type="PANTHER" id="PTHR11956:SF11">
    <property type="entry name" value="ARGININE--TRNA LIGASE, MITOCHONDRIAL-RELATED"/>
    <property type="match status" value="1"/>
</dbReference>
<name>A0A0D2H0N2_9EURO</name>
<keyword evidence="3 9" id="KW-0436">Ligase</keyword>
<keyword evidence="5 9" id="KW-0067">ATP-binding</keyword>
<proteinExistence type="inferred from homology"/>
<dbReference type="InterPro" id="IPR035684">
    <property type="entry name" value="ArgRS_core"/>
</dbReference>
<keyword evidence="4 9" id="KW-0547">Nucleotide-binding</keyword>
<dbReference type="InterPro" id="IPR009080">
    <property type="entry name" value="tRNAsynth_Ia_anticodon-bd"/>
</dbReference>
<dbReference type="SUPFAM" id="SSF47323">
    <property type="entry name" value="Anticodon-binding domain of a subclass of class I aminoacyl-tRNA synthetases"/>
    <property type="match status" value="1"/>
</dbReference>
<dbReference type="Gene3D" id="1.10.730.10">
    <property type="entry name" value="Isoleucyl-tRNA Synthetase, Domain 1"/>
    <property type="match status" value="1"/>
</dbReference>
<dbReference type="EC" id="6.1.1.19" evidence="2"/>
<evidence type="ECO:0000259" key="11">
    <source>
        <dbReference type="SMART" id="SM00836"/>
    </source>
</evidence>